<feature type="region of interest" description="Disordered" evidence="1">
    <location>
        <begin position="28"/>
        <end position="49"/>
    </location>
</feature>
<evidence type="ECO:0000313" key="3">
    <source>
        <dbReference type="Proteomes" id="UP000000305"/>
    </source>
</evidence>
<gene>
    <name evidence="2" type="ORF">DAPPUDRAFT_326310</name>
</gene>
<dbReference type="AlphaFoldDB" id="E9H7C3"/>
<dbReference type="HOGENOM" id="CLU_1054723_0_0_1"/>
<sequence>MDGLSEENENMNEVGVVPNPHHFMSSDLETMESESLAKSNRPAIKRPRKPKLVFYPSPVSQKRITPRRAEPEDIAEVDTPSVPDGLITASLHIRNNAAASLGHKDGSQMSKYISAAQSPKTRSHPGLGHGWYTPNRSSAYPTTASTSQLLIKTILEQVHQVLLPNTHQLLPLLPTSHRLEILIDLMDKFIFRATKNNHSTVTQKMGYSMFRHIVDAGVLEEVNVITEEQGVHCINPEHRCSVSAVKMENFFCDTHIANTTRSQR</sequence>
<dbReference type="KEGG" id="dpx:DAPPUDRAFT_326310"/>
<organism evidence="2 3">
    <name type="scientific">Daphnia pulex</name>
    <name type="common">Water flea</name>
    <dbReference type="NCBI Taxonomy" id="6669"/>
    <lineage>
        <taxon>Eukaryota</taxon>
        <taxon>Metazoa</taxon>
        <taxon>Ecdysozoa</taxon>
        <taxon>Arthropoda</taxon>
        <taxon>Crustacea</taxon>
        <taxon>Branchiopoda</taxon>
        <taxon>Diplostraca</taxon>
        <taxon>Cladocera</taxon>
        <taxon>Anomopoda</taxon>
        <taxon>Daphniidae</taxon>
        <taxon>Daphnia</taxon>
    </lineage>
</organism>
<reference evidence="2 3" key="1">
    <citation type="journal article" date="2011" name="Science">
        <title>The ecoresponsive genome of Daphnia pulex.</title>
        <authorList>
            <person name="Colbourne J.K."/>
            <person name="Pfrender M.E."/>
            <person name="Gilbert D."/>
            <person name="Thomas W.K."/>
            <person name="Tucker A."/>
            <person name="Oakley T.H."/>
            <person name="Tokishita S."/>
            <person name="Aerts A."/>
            <person name="Arnold G.J."/>
            <person name="Basu M.K."/>
            <person name="Bauer D.J."/>
            <person name="Caceres C.E."/>
            <person name="Carmel L."/>
            <person name="Casola C."/>
            <person name="Choi J.H."/>
            <person name="Detter J.C."/>
            <person name="Dong Q."/>
            <person name="Dusheyko S."/>
            <person name="Eads B.D."/>
            <person name="Frohlich T."/>
            <person name="Geiler-Samerotte K.A."/>
            <person name="Gerlach D."/>
            <person name="Hatcher P."/>
            <person name="Jogdeo S."/>
            <person name="Krijgsveld J."/>
            <person name="Kriventseva E.V."/>
            <person name="Kultz D."/>
            <person name="Laforsch C."/>
            <person name="Lindquist E."/>
            <person name="Lopez J."/>
            <person name="Manak J.R."/>
            <person name="Muller J."/>
            <person name="Pangilinan J."/>
            <person name="Patwardhan R.P."/>
            <person name="Pitluck S."/>
            <person name="Pritham E.J."/>
            <person name="Rechtsteiner A."/>
            <person name="Rho M."/>
            <person name="Rogozin I.B."/>
            <person name="Sakarya O."/>
            <person name="Salamov A."/>
            <person name="Schaack S."/>
            <person name="Shapiro H."/>
            <person name="Shiga Y."/>
            <person name="Skalitzky C."/>
            <person name="Smith Z."/>
            <person name="Souvorov A."/>
            <person name="Sung W."/>
            <person name="Tang Z."/>
            <person name="Tsuchiya D."/>
            <person name="Tu H."/>
            <person name="Vos H."/>
            <person name="Wang M."/>
            <person name="Wolf Y.I."/>
            <person name="Yamagata H."/>
            <person name="Yamada T."/>
            <person name="Ye Y."/>
            <person name="Shaw J.R."/>
            <person name="Andrews J."/>
            <person name="Crease T.J."/>
            <person name="Tang H."/>
            <person name="Lucas S.M."/>
            <person name="Robertson H.M."/>
            <person name="Bork P."/>
            <person name="Koonin E.V."/>
            <person name="Zdobnov E.M."/>
            <person name="Grigoriev I.V."/>
            <person name="Lynch M."/>
            <person name="Boore J.L."/>
        </authorList>
    </citation>
    <scope>NUCLEOTIDE SEQUENCE [LARGE SCALE GENOMIC DNA]</scope>
</reference>
<dbReference type="EMBL" id="GL732600">
    <property type="protein sequence ID" value="EFX72391.1"/>
    <property type="molecule type" value="Genomic_DNA"/>
</dbReference>
<name>E9H7C3_DAPPU</name>
<dbReference type="InParanoid" id="E9H7C3"/>
<proteinExistence type="predicted"/>
<protein>
    <submittedName>
        <fullName evidence="2">Uncharacterized protein</fullName>
    </submittedName>
</protein>
<evidence type="ECO:0000256" key="1">
    <source>
        <dbReference type="SAM" id="MobiDB-lite"/>
    </source>
</evidence>
<evidence type="ECO:0000313" key="2">
    <source>
        <dbReference type="EMBL" id="EFX72391.1"/>
    </source>
</evidence>
<dbReference type="Proteomes" id="UP000000305">
    <property type="component" value="Unassembled WGS sequence"/>
</dbReference>
<keyword evidence="3" id="KW-1185">Reference proteome</keyword>
<accession>E9H7C3</accession>